<dbReference type="Proteomes" id="UP000324091">
    <property type="component" value="Chromosome 6"/>
</dbReference>
<evidence type="ECO:0000313" key="1">
    <source>
        <dbReference type="EMBL" id="TWW59224.1"/>
    </source>
</evidence>
<dbReference type="EMBL" id="RHFK02000019">
    <property type="protein sequence ID" value="TWW59224.1"/>
    <property type="molecule type" value="Genomic_DNA"/>
</dbReference>
<dbReference type="AlphaFoldDB" id="A0A5C6MVB2"/>
<accession>A0A5C6MVB2</accession>
<keyword evidence="2" id="KW-1185">Reference proteome</keyword>
<comment type="caution">
    <text evidence="1">The sequence shown here is derived from an EMBL/GenBank/DDBJ whole genome shotgun (WGS) entry which is preliminary data.</text>
</comment>
<organism evidence="1 2">
    <name type="scientific">Takifugu flavidus</name>
    <name type="common">sansaifugu</name>
    <dbReference type="NCBI Taxonomy" id="433684"/>
    <lineage>
        <taxon>Eukaryota</taxon>
        <taxon>Metazoa</taxon>
        <taxon>Chordata</taxon>
        <taxon>Craniata</taxon>
        <taxon>Vertebrata</taxon>
        <taxon>Euteleostomi</taxon>
        <taxon>Actinopterygii</taxon>
        <taxon>Neopterygii</taxon>
        <taxon>Teleostei</taxon>
        <taxon>Neoteleostei</taxon>
        <taxon>Acanthomorphata</taxon>
        <taxon>Eupercaria</taxon>
        <taxon>Tetraodontiformes</taxon>
        <taxon>Tetradontoidea</taxon>
        <taxon>Tetraodontidae</taxon>
        <taxon>Takifugu</taxon>
    </lineage>
</organism>
<name>A0A5C6MVB2_9TELE</name>
<proteinExistence type="predicted"/>
<gene>
    <name evidence="1" type="ORF">D4764_06G0007540</name>
</gene>
<protein>
    <submittedName>
        <fullName evidence="1">Protein PAT1-like protein 1 PAT1-like protein 1</fullName>
    </submittedName>
</protein>
<reference evidence="1 2" key="1">
    <citation type="submission" date="2019-04" db="EMBL/GenBank/DDBJ databases">
        <title>Chromosome genome assembly for Takifugu flavidus.</title>
        <authorList>
            <person name="Xiao S."/>
        </authorList>
    </citation>
    <scope>NUCLEOTIDE SEQUENCE [LARGE SCALE GENOMIC DNA]</scope>
    <source>
        <strain evidence="1">HTHZ2018</strain>
        <tissue evidence="1">Muscle</tissue>
    </source>
</reference>
<sequence>MAVWVEIEEKGEDRIPHCVVVLSLPELVQCCPRFNEPRFLTLRWLVFPALDQPPLYYQVVVSGSFLVALCHLASAWHHCPPVASQAMEQRLDTILLIFIHNTIECSPSACRTRLVHHLKVDECLSTVQFAGSLGKLTVSSVNNPRKMIDAVVTARSDDEIYSLLLEVQDFEKHFVQTSEEDREALLEQHKANTSQLCNSLLEKEWENR</sequence>
<evidence type="ECO:0000313" key="2">
    <source>
        <dbReference type="Proteomes" id="UP000324091"/>
    </source>
</evidence>